<evidence type="ECO:0000256" key="3">
    <source>
        <dbReference type="ARBA" id="ARBA00022475"/>
    </source>
</evidence>
<dbReference type="SMART" id="SM00244">
    <property type="entry name" value="PHB"/>
    <property type="match status" value="1"/>
</dbReference>
<dbReference type="Gene3D" id="3.30.479.30">
    <property type="entry name" value="Band 7 domain"/>
    <property type="match status" value="1"/>
</dbReference>
<evidence type="ECO:0000256" key="1">
    <source>
        <dbReference type="ARBA" id="ARBA00004236"/>
    </source>
</evidence>
<dbReference type="GO" id="GO:0005886">
    <property type="term" value="C:plasma membrane"/>
    <property type="evidence" value="ECO:0007669"/>
    <property type="project" value="UniProtKB-SubCell"/>
</dbReference>
<comment type="subcellular location">
    <subcellularLocation>
        <location evidence="1">Cell membrane</location>
    </subcellularLocation>
</comment>
<feature type="transmembrane region" description="Helical" evidence="6">
    <location>
        <begin position="6"/>
        <end position="24"/>
    </location>
</feature>
<dbReference type="CDD" id="cd03399">
    <property type="entry name" value="SPFH_flotillin"/>
    <property type="match status" value="1"/>
</dbReference>
<dbReference type="InterPro" id="IPR001107">
    <property type="entry name" value="Band_7"/>
</dbReference>
<keyword evidence="6" id="KW-0812">Transmembrane</keyword>
<comment type="similarity">
    <text evidence="2">Belongs to the band 7/mec-2 family. Flotillin subfamily.</text>
</comment>
<evidence type="ECO:0000313" key="9">
    <source>
        <dbReference type="Proteomes" id="UP000186015"/>
    </source>
</evidence>
<feature type="domain" description="Band 7" evidence="7">
    <location>
        <begin position="25"/>
        <end position="199"/>
    </location>
</feature>
<evidence type="ECO:0000256" key="5">
    <source>
        <dbReference type="SAM" id="Coils"/>
    </source>
</evidence>
<keyword evidence="4 6" id="KW-0472">Membrane</keyword>
<keyword evidence="5" id="KW-0175">Coiled coil</keyword>
<proteinExistence type="inferred from homology"/>
<dbReference type="RefSeq" id="WP_074831368.1">
    <property type="nucleotide sequence ID" value="NZ_FOAT01000004.1"/>
</dbReference>
<dbReference type="SUPFAM" id="SSF117892">
    <property type="entry name" value="Band 7/SPFH domain"/>
    <property type="match status" value="1"/>
</dbReference>
<dbReference type="PANTHER" id="PTHR13806">
    <property type="entry name" value="FLOTILLIN-RELATED"/>
    <property type="match status" value="1"/>
</dbReference>
<dbReference type="EMBL" id="FOAT01000004">
    <property type="protein sequence ID" value="SEK65814.1"/>
    <property type="molecule type" value="Genomic_DNA"/>
</dbReference>
<keyword evidence="6" id="KW-1133">Transmembrane helix</keyword>
<dbReference type="Pfam" id="PF01145">
    <property type="entry name" value="Band_7"/>
    <property type="match status" value="1"/>
</dbReference>
<reference evidence="8 9" key="1">
    <citation type="submission" date="2016-10" db="EMBL/GenBank/DDBJ databases">
        <authorList>
            <person name="de Groot N.N."/>
        </authorList>
    </citation>
    <scope>NUCLEOTIDE SEQUENCE [LARGE SCALE GENOMIC DNA]</scope>
    <source>
        <strain evidence="8 9">KH2T6</strain>
    </source>
</reference>
<organism evidence="8 9">
    <name type="scientific">Ruminococcus albus</name>
    <dbReference type="NCBI Taxonomy" id="1264"/>
    <lineage>
        <taxon>Bacteria</taxon>
        <taxon>Bacillati</taxon>
        <taxon>Bacillota</taxon>
        <taxon>Clostridia</taxon>
        <taxon>Eubacteriales</taxon>
        <taxon>Oscillospiraceae</taxon>
        <taxon>Ruminococcus</taxon>
    </lineage>
</organism>
<dbReference type="PANTHER" id="PTHR13806:SF31">
    <property type="entry name" value="FLOTILLIN-LIKE PROTEIN 1-RELATED"/>
    <property type="match status" value="1"/>
</dbReference>
<dbReference type="InterPro" id="IPR036013">
    <property type="entry name" value="Band_7/SPFH_dom_sf"/>
</dbReference>
<accession>A0A1H7IU96</accession>
<feature type="coiled-coil region" evidence="5">
    <location>
        <begin position="249"/>
        <end position="306"/>
    </location>
</feature>
<dbReference type="OrthoDB" id="9786220at2"/>
<dbReference type="AlphaFoldDB" id="A0A1H7IU96"/>
<protein>
    <submittedName>
        <fullName evidence="8">Flotillin</fullName>
    </submittedName>
</protein>
<gene>
    <name evidence="8" type="ORF">SAMN05216469_10495</name>
</gene>
<evidence type="ECO:0000313" key="8">
    <source>
        <dbReference type="EMBL" id="SEK65814.1"/>
    </source>
</evidence>
<dbReference type="InterPro" id="IPR027705">
    <property type="entry name" value="Flotillin_fam"/>
</dbReference>
<evidence type="ECO:0000259" key="7">
    <source>
        <dbReference type="SMART" id="SM00244"/>
    </source>
</evidence>
<evidence type="ECO:0000256" key="4">
    <source>
        <dbReference type="ARBA" id="ARBA00023136"/>
    </source>
</evidence>
<dbReference type="Proteomes" id="UP000186015">
    <property type="component" value="Unassembled WGS sequence"/>
</dbReference>
<keyword evidence="3" id="KW-1003">Cell membrane</keyword>
<evidence type="ECO:0000256" key="2">
    <source>
        <dbReference type="ARBA" id="ARBA00007161"/>
    </source>
</evidence>
<sequence>MGTETMIIICVIVAVLFAALMAILSRYRKCPSDKVLVIYGKVGTDKNGQARSARCIHGGAAFIMPVIQSYEYMDLTPISINVDLKNALSKQNIRIDVPSRFTVGISTEPGIMQNAAERLLGLKLMEIQELAKDIIFGQLRLIIATMDIEEINSDRDKFLLAVSNNVEIELKKIGLKLINVNVTDITDESGYLEALGKEAAAKAINDAKKSVAEKHRDGEIGQSHAQKEQRIEVAAANADAIKGENDAKVAVAQSEAERREREAESLRKATAAEAVQAAKAKQEAYIAQQEAELTRAELEKATQKADVIVKAEISKQQAEIQAEAQAEVTRRKAKGEADAIFAKMEAEAKGNQEILTKQAEGLKQIVAAAGGDADAAVRLIIADKMEQLIAIQVEAIKNIKIDKITVWDSGANGGQGGGSTANFLSGLMKSVPPLNDLFEQAGMSLPEFLGKDMKDALEKSREEAIQRVAEEETKKLGANDVEIIEP</sequence>
<name>A0A1H7IU96_RUMAL</name>
<evidence type="ECO:0000256" key="6">
    <source>
        <dbReference type="SAM" id="Phobius"/>
    </source>
</evidence>